<dbReference type="Proteomes" id="UP000249620">
    <property type="component" value="Unassembled WGS sequence"/>
</dbReference>
<dbReference type="EMBL" id="QLMI01000002">
    <property type="protein sequence ID" value="RAK24440.1"/>
    <property type="molecule type" value="Genomic_DNA"/>
</dbReference>
<accession>A0A327YU24</accession>
<organism evidence="1 2">
    <name type="scientific">Flavobacterium aquaticum</name>
    <dbReference type="NCBI Taxonomy" id="1236486"/>
    <lineage>
        <taxon>Bacteria</taxon>
        <taxon>Pseudomonadati</taxon>
        <taxon>Bacteroidota</taxon>
        <taxon>Flavobacteriia</taxon>
        <taxon>Flavobacteriales</taxon>
        <taxon>Flavobacteriaceae</taxon>
        <taxon>Flavobacterium</taxon>
    </lineage>
</organism>
<comment type="caution">
    <text evidence="1">The sequence shown here is derived from an EMBL/GenBank/DDBJ whole genome shotgun (WGS) entry which is preliminary data.</text>
</comment>
<reference evidence="1 2" key="1">
    <citation type="submission" date="2018-06" db="EMBL/GenBank/DDBJ databases">
        <title>Genomic Encyclopedia of Type Strains, Phase III (KMG-III): the genomes of soil and plant-associated and newly described type strains.</title>
        <authorList>
            <person name="Whitman W."/>
        </authorList>
    </citation>
    <scope>NUCLEOTIDE SEQUENCE [LARGE SCALE GENOMIC DNA]</scope>
    <source>
        <strain evidence="1 2">CGMCC 1.12398</strain>
    </source>
</reference>
<gene>
    <name evidence="1" type="ORF">B0I03_102299</name>
</gene>
<evidence type="ECO:0008006" key="3">
    <source>
        <dbReference type="Google" id="ProtNLM"/>
    </source>
</evidence>
<sequence length="161" mass="18743">MRKIIQLLFLLLAFHSCQYFEKEVPNEKELLEQELKKINWDEVDEFPSVLQCDTIKDAEVKKQCFFDYLAQTIQERIGIDTLRIEYPEIDTINVKITVNPDSSLEFETLYPNDSTALADKTKIDSILTSRLSDFPKVEPAIKRGVKVKTQFVLPVIIKMEK</sequence>
<protein>
    <recommendedName>
        <fullName evidence="3">TonB-like protein</fullName>
    </recommendedName>
</protein>
<dbReference type="AlphaFoldDB" id="A0A327YU24"/>
<dbReference type="OrthoDB" id="1191002at2"/>
<dbReference type="RefSeq" id="WP_111566224.1">
    <property type="nucleotide sequence ID" value="NZ_QLMI01000002.1"/>
</dbReference>
<proteinExistence type="predicted"/>
<evidence type="ECO:0000313" key="2">
    <source>
        <dbReference type="Proteomes" id="UP000249620"/>
    </source>
</evidence>
<name>A0A327YU24_9FLAO</name>
<evidence type="ECO:0000313" key="1">
    <source>
        <dbReference type="EMBL" id="RAK24440.1"/>
    </source>
</evidence>
<keyword evidence="2" id="KW-1185">Reference proteome</keyword>